<dbReference type="NCBIfam" id="TIGR00385">
    <property type="entry name" value="dsbE"/>
    <property type="match status" value="1"/>
</dbReference>
<comment type="similarity">
    <text evidence="2">Belongs to the thioredoxin family. DsbE subfamily.</text>
</comment>
<keyword evidence="8" id="KW-1185">Reference proteome</keyword>
<dbReference type="AlphaFoldDB" id="A0A364P107"/>
<reference evidence="7 8" key="1">
    <citation type="submission" date="2017-11" db="EMBL/GenBank/DDBJ databases">
        <title>Draft genome sequence of magnetotactic bacterium Magnetospirillum kuznetsovii LBB-42.</title>
        <authorList>
            <person name="Grouzdev D.S."/>
            <person name="Rysina M.S."/>
            <person name="Baslerov R.V."/>
            <person name="Koziaeva V."/>
        </authorList>
    </citation>
    <scope>NUCLEOTIDE SEQUENCE [LARGE SCALE GENOMIC DNA]</scope>
    <source>
        <strain evidence="7 8">LBB-42</strain>
    </source>
</reference>
<dbReference type="RefSeq" id="WP_112142975.1">
    <property type="nucleotide sequence ID" value="NZ_PGTO01000003.1"/>
</dbReference>
<evidence type="ECO:0000259" key="6">
    <source>
        <dbReference type="PROSITE" id="PS51352"/>
    </source>
</evidence>
<proteinExistence type="inferred from homology"/>
<evidence type="ECO:0000256" key="4">
    <source>
        <dbReference type="ARBA" id="ARBA00023157"/>
    </source>
</evidence>
<dbReference type="GO" id="GO:0017004">
    <property type="term" value="P:cytochrome complex assembly"/>
    <property type="evidence" value="ECO:0007669"/>
    <property type="project" value="UniProtKB-KW"/>
</dbReference>
<comment type="caution">
    <text evidence="7">The sequence shown here is derived from an EMBL/GenBank/DDBJ whole genome shotgun (WGS) entry which is preliminary data.</text>
</comment>
<gene>
    <name evidence="7" type="ORF">CU669_06350</name>
</gene>
<dbReference type="GO" id="GO:0030288">
    <property type="term" value="C:outer membrane-bounded periplasmic space"/>
    <property type="evidence" value="ECO:0007669"/>
    <property type="project" value="InterPro"/>
</dbReference>
<dbReference type="PANTHER" id="PTHR42852:SF6">
    <property type="entry name" value="THIOL:DISULFIDE INTERCHANGE PROTEIN DSBE"/>
    <property type="match status" value="1"/>
</dbReference>
<dbReference type="InterPro" id="IPR036249">
    <property type="entry name" value="Thioredoxin-like_sf"/>
</dbReference>
<dbReference type="EMBL" id="PGTO01000003">
    <property type="protein sequence ID" value="RAU22993.1"/>
    <property type="molecule type" value="Genomic_DNA"/>
</dbReference>
<dbReference type="PROSITE" id="PS51352">
    <property type="entry name" value="THIOREDOXIN_2"/>
    <property type="match status" value="1"/>
</dbReference>
<sequence length="180" mass="19664">MRRALFLLPVAIFGIMALLFVKGLTMDPKTIPSVLIDRPVPEMALAALPGRGETSGLATNDLKGRVSLVNIYGSWCIACVQEHPYLLEYKKTGLVAIHGIDWRDDPALGAAWLKKHGDPYERVGVDPAPGRAAVDFGVTGAPESFIVDKAGIIRYKHIGPISPEVWTKTLLPIIRELDKK</sequence>
<dbReference type="InterPro" id="IPR013766">
    <property type="entry name" value="Thioredoxin_domain"/>
</dbReference>
<keyword evidence="5" id="KW-0676">Redox-active center</keyword>
<dbReference type="Proteomes" id="UP000251075">
    <property type="component" value="Unassembled WGS sequence"/>
</dbReference>
<dbReference type="InterPro" id="IPR004799">
    <property type="entry name" value="Periplasmic_diS_OxRdtase_DsbE"/>
</dbReference>
<protein>
    <submittedName>
        <fullName evidence="7">DsbE family thiol:disulfide interchange protein</fullName>
    </submittedName>
</protein>
<name>A0A364P107_9PROT</name>
<accession>A0A364P107</accession>
<comment type="subcellular location">
    <subcellularLocation>
        <location evidence="1">Cell envelope</location>
    </subcellularLocation>
</comment>
<dbReference type="InterPro" id="IPR013740">
    <property type="entry name" value="Redoxin"/>
</dbReference>
<organism evidence="7 8">
    <name type="scientific">Paramagnetospirillum kuznetsovii</name>
    <dbReference type="NCBI Taxonomy" id="2053833"/>
    <lineage>
        <taxon>Bacteria</taxon>
        <taxon>Pseudomonadati</taxon>
        <taxon>Pseudomonadota</taxon>
        <taxon>Alphaproteobacteria</taxon>
        <taxon>Rhodospirillales</taxon>
        <taxon>Magnetospirillaceae</taxon>
        <taxon>Paramagnetospirillum</taxon>
    </lineage>
</organism>
<evidence type="ECO:0000256" key="5">
    <source>
        <dbReference type="ARBA" id="ARBA00023284"/>
    </source>
</evidence>
<dbReference type="InterPro" id="IPR050553">
    <property type="entry name" value="Thioredoxin_ResA/DsbE_sf"/>
</dbReference>
<evidence type="ECO:0000313" key="8">
    <source>
        <dbReference type="Proteomes" id="UP000251075"/>
    </source>
</evidence>
<evidence type="ECO:0000313" key="7">
    <source>
        <dbReference type="EMBL" id="RAU22993.1"/>
    </source>
</evidence>
<dbReference type="SUPFAM" id="SSF52833">
    <property type="entry name" value="Thioredoxin-like"/>
    <property type="match status" value="1"/>
</dbReference>
<dbReference type="Gene3D" id="3.40.30.10">
    <property type="entry name" value="Glutaredoxin"/>
    <property type="match status" value="1"/>
</dbReference>
<evidence type="ECO:0000256" key="3">
    <source>
        <dbReference type="ARBA" id="ARBA00022748"/>
    </source>
</evidence>
<evidence type="ECO:0000256" key="2">
    <source>
        <dbReference type="ARBA" id="ARBA00007758"/>
    </source>
</evidence>
<dbReference type="Pfam" id="PF08534">
    <property type="entry name" value="Redoxin"/>
    <property type="match status" value="1"/>
</dbReference>
<keyword evidence="3" id="KW-0201">Cytochrome c-type biogenesis</keyword>
<dbReference type="GO" id="GO:0015036">
    <property type="term" value="F:disulfide oxidoreductase activity"/>
    <property type="evidence" value="ECO:0007669"/>
    <property type="project" value="InterPro"/>
</dbReference>
<dbReference type="OrthoDB" id="9799347at2"/>
<keyword evidence="4" id="KW-1015">Disulfide bond</keyword>
<dbReference type="CDD" id="cd03010">
    <property type="entry name" value="TlpA_like_DsbE"/>
    <property type="match status" value="1"/>
</dbReference>
<feature type="domain" description="Thioredoxin" evidence="6">
    <location>
        <begin position="34"/>
        <end position="179"/>
    </location>
</feature>
<evidence type="ECO:0000256" key="1">
    <source>
        <dbReference type="ARBA" id="ARBA00004196"/>
    </source>
</evidence>
<dbReference type="PANTHER" id="PTHR42852">
    <property type="entry name" value="THIOL:DISULFIDE INTERCHANGE PROTEIN DSBE"/>
    <property type="match status" value="1"/>
</dbReference>